<name>A0A7S0I5V6_9EUKA</name>
<sequence>MKHAKEHPMKQLLLSISLLAAVSASPNVIADYRIRNPDITPALGRGYSLTSYDVLSTCLAFDETTQPTYNYDYSMIETDSDGSHTTDVSASVQASVSFGWIKATIDASVKSHSKTTRHSHYISTRMATERYYSSVDDTTAKLTPDALALVERGDLVGFFQACGSGYIRSIRRTAELAAVFEFSSDSATTSREMALKVQLKIKGFFSGGASLQFEMNKKTESTSKDSEMKITIKGYGLGLNGVGDGADTLVARDLEEYDAALKYAFKSMQTEGVGQIHGVEVVSWANNLQFQNAIRFKQEQAIEWTAKAGSVASTDGMTMLYAPREKTFLTYTIEGTEATGIEGENDYVAAIPDSTHPLMIEAVEVKAITMINAEFITGLEAYYRKEMHTVTKFISCIVDLYALNVAGKGYNYLQDNTAFALVRKSASRDEAITVMDAMAVVNAANYKLRMNSLKNFVKYFYGRCASEISRHSTSGAMTKYWWDIEECLPTRVTDDTNPDANSAPGTIETDCLLPGMVFMAPYAANPSNAGTGSVAATCMLQSTGAQAYNDRYLDMYCMPVIEASGRTRPSPPSPPAPPAGRRRLDEEQGGRSLFAAEQAFRVPAKPTSKLTPKPTPKSTPKPTPKPTSKPTSKSTAPKPTPKPKPSSLPPPSLSPPLPPPPQWKRASPETVYGEPAAAAESERREQPPSSTPP</sequence>
<feature type="compositionally biased region" description="Low complexity" evidence="1">
    <location>
        <begin position="603"/>
        <end position="612"/>
    </location>
</feature>
<feature type="region of interest" description="Disordered" evidence="1">
    <location>
        <begin position="563"/>
        <end position="693"/>
    </location>
</feature>
<gene>
    <name evidence="3" type="ORF">PANT1444_LOCUS21466</name>
</gene>
<feature type="compositionally biased region" description="Pro residues" evidence="1">
    <location>
        <begin position="613"/>
        <end position="627"/>
    </location>
</feature>
<evidence type="ECO:0000256" key="1">
    <source>
        <dbReference type="SAM" id="MobiDB-lite"/>
    </source>
</evidence>
<feature type="compositionally biased region" description="Pro residues" evidence="1">
    <location>
        <begin position="638"/>
        <end position="662"/>
    </location>
</feature>
<organism evidence="3">
    <name type="scientific">Phaeocystis antarctica</name>
    <dbReference type="NCBI Taxonomy" id="33657"/>
    <lineage>
        <taxon>Eukaryota</taxon>
        <taxon>Haptista</taxon>
        <taxon>Haptophyta</taxon>
        <taxon>Prymnesiophyceae</taxon>
        <taxon>Phaeocystales</taxon>
        <taxon>Phaeocystaceae</taxon>
        <taxon>Phaeocystis</taxon>
    </lineage>
</organism>
<dbReference type="AlphaFoldDB" id="A0A7S0I5V6"/>
<evidence type="ECO:0000313" key="3">
    <source>
        <dbReference type="EMBL" id="CAD8511809.1"/>
    </source>
</evidence>
<feature type="chain" id="PRO_5031302816" evidence="2">
    <location>
        <begin position="25"/>
        <end position="693"/>
    </location>
</feature>
<protein>
    <submittedName>
        <fullName evidence="3">Uncharacterized protein</fullName>
    </submittedName>
</protein>
<accession>A0A7S0I5V6</accession>
<dbReference type="PANTHER" id="PTHR24216">
    <property type="entry name" value="PAXILLIN-RELATED"/>
    <property type="match status" value="1"/>
</dbReference>
<feature type="compositionally biased region" description="Pro residues" evidence="1">
    <location>
        <begin position="569"/>
        <end position="578"/>
    </location>
</feature>
<reference evidence="3" key="1">
    <citation type="submission" date="2021-01" db="EMBL/GenBank/DDBJ databases">
        <authorList>
            <person name="Corre E."/>
            <person name="Pelletier E."/>
            <person name="Niang G."/>
            <person name="Scheremetjew M."/>
            <person name="Finn R."/>
            <person name="Kale V."/>
            <person name="Holt S."/>
            <person name="Cochrane G."/>
            <person name="Meng A."/>
            <person name="Brown T."/>
            <person name="Cohen L."/>
        </authorList>
    </citation>
    <scope>NUCLEOTIDE SEQUENCE</scope>
    <source>
        <strain evidence="3">CCMP1374</strain>
    </source>
</reference>
<keyword evidence="2" id="KW-0732">Signal</keyword>
<evidence type="ECO:0000256" key="2">
    <source>
        <dbReference type="SAM" id="SignalP"/>
    </source>
</evidence>
<dbReference type="EMBL" id="HBEP01037831">
    <property type="protein sequence ID" value="CAD8511809.1"/>
    <property type="molecule type" value="Transcribed_RNA"/>
</dbReference>
<dbReference type="PANTHER" id="PTHR24216:SF65">
    <property type="entry name" value="PAXILLIN-LIKE PROTEIN 1"/>
    <property type="match status" value="1"/>
</dbReference>
<feature type="signal peptide" evidence="2">
    <location>
        <begin position="1"/>
        <end position="24"/>
    </location>
</feature>
<feature type="compositionally biased region" description="Low complexity" evidence="1">
    <location>
        <begin position="628"/>
        <end position="637"/>
    </location>
</feature>
<proteinExistence type="predicted"/>